<proteinExistence type="predicted"/>
<dbReference type="RefSeq" id="WP_346153850.1">
    <property type="nucleotide sequence ID" value="NZ_BAAAUW010000030.1"/>
</dbReference>
<organism evidence="2 3">
    <name type="scientific">Streptomyces labedae</name>
    <dbReference type="NCBI Taxonomy" id="285569"/>
    <lineage>
        <taxon>Bacteria</taxon>
        <taxon>Bacillati</taxon>
        <taxon>Actinomycetota</taxon>
        <taxon>Actinomycetes</taxon>
        <taxon>Kitasatosporales</taxon>
        <taxon>Streptomycetaceae</taxon>
        <taxon>Streptomyces</taxon>
    </lineage>
</organism>
<protein>
    <submittedName>
        <fullName evidence="2">Uncharacterized protein</fullName>
    </submittedName>
</protein>
<feature type="region of interest" description="Disordered" evidence="1">
    <location>
        <begin position="38"/>
        <end position="70"/>
    </location>
</feature>
<name>A0ABP6R4Q5_9ACTN</name>
<accession>A0ABP6R4Q5</accession>
<evidence type="ECO:0000256" key="1">
    <source>
        <dbReference type="SAM" id="MobiDB-lite"/>
    </source>
</evidence>
<evidence type="ECO:0000313" key="3">
    <source>
        <dbReference type="Proteomes" id="UP001500728"/>
    </source>
</evidence>
<sequence length="200" mass="21653">MHVFRPAGRHRAQGRRSQVLLTGALTIGTAGAALGMGAPAHASPADIGSDGAAVQQSTDDTPSLGALLPTHSGVDAQSQRLLASLEQLTDEDTAQTLRKFIVEGQKIHGVKDLASSPSYLRDVLVDGFLSYYDKAFGADMLLYGRTEERRREIMTNMGVPPALQPVMNYVLSRTPELRQQLMSRNSELLNSELPNVEDQP</sequence>
<keyword evidence="3" id="KW-1185">Reference proteome</keyword>
<dbReference type="EMBL" id="BAAAUW010000030">
    <property type="protein sequence ID" value="GAA3273336.1"/>
    <property type="molecule type" value="Genomic_DNA"/>
</dbReference>
<reference evidence="3" key="1">
    <citation type="journal article" date="2019" name="Int. J. Syst. Evol. Microbiol.">
        <title>The Global Catalogue of Microorganisms (GCM) 10K type strain sequencing project: providing services to taxonomists for standard genome sequencing and annotation.</title>
        <authorList>
            <consortium name="The Broad Institute Genomics Platform"/>
            <consortium name="The Broad Institute Genome Sequencing Center for Infectious Disease"/>
            <person name="Wu L."/>
            <person name="Ma J."/>
        </authorList>
    </citation>
    <scope>NUCLEOTIDE SEQUENCE [LARGE SCALE GENOMIC DNA]</scope>
    <source>
        <strain evidence="3">JCM 9381</strain>
    </source>
</reference>
<dbReference type="Proteomes" id="UP001500728">
    <property type="component" value="Unassembled WGS sequence"/>
</dbReference>
<comment type="caution">
    <text evidence="2">The sequence shown here is derived from an EMBL/GenBank/DDBJ whole genome shotgun (WGS) entry which is preliminary data.</text>
</comment>
<gene>
    <name evidence="2" type="ORF">GCM10010469_52320</name>
</gene>
<evidence type="ECO:0000313" key="2">
    <source>
        <dbReference type="EMBL" id="GAA3273336.1"/>
    </source>
</evidence>